<dbReference type="InterPro" id="IPR029058">
    <property type="entry name" value="AB_hydrolase_fold"/>
</dbReference>
<gene>
    <name evidence="2" type="ORF">CGL56_07530</name>
</gene>
<dbReference type="SUPFAM" id="SSF53474">
    <property type="entry name" value="alpha/beta-Hydrolases"/>
    <property type="match status" value="1"/>
</dbReference>
<organism evidence="2 3">
    <name type="scientific">Neolewinella marina</name>
    <dbReference type="NCBI Taxonomy" id="438751"/>
    <lineage>
        <taxon>Bacteria</taxon>
        <taxon>Pseudomonadati</taxon>
        <taxon>Bacteroidota</taxon>
        <taxon>Saprospiria</taxon>
        <taxon>Saprospirales</taxon>
        <taxon>Lewinellaceae</taxon>
        <taxon>Neolewinella</taxon>
    </lineage>
</organism>
<dbReference type="Pfam" id="PF12697">
    <property type="entry name" value="Abhydrolase_6"/>
    <property type="match status" value="1"/>
</dbReference>
<dbReference type="PANTHER" id="PTHR46438:SF11">
    <property type="entry name" value="LIPASE-RELATED"/>
    <property type="match status" value="1"/>
</dbReference>
<name>A0A2G0CHA4_9BACT</name>
<feature type="domain" description="AB hydrolase-1" evidence="1">
    <location>
        <begin position="36"/>
        <end position="264"/>
    </location>
</feature>
<dbReference type="AlphaFoldDB" id="A0A2G0CHA4"/>
<dbReference type="Proteomes" id="UP000226437">
    <property type="component" value="Unassembled WGS sequence"/>
</dbReference>
<dbReference type="OrthoDB" id="975949at2"/>
<evidence type="ECO:0000313" key="3">
    <source>
        <dbReference type="Proteomes" id="UP000226437"/>
    </source>
</evidence>
<keyword evidence="3" id="KW-1185">Reference proteome</keyword>
<comment type="caution">
    <text evidence="2">The sequence shown here is derived from an EMBL/GenBank/DDBJ whole genome shotgun (WGS) entry which is preliminary data.</text>
</comment>
<accession>A0A2G0CHA4</accession>
<dbReference type="EMBL" id="PDLO01000002">
    <property type="protein sequence ID" value="PHK99297.1"/>
    <property type="molecule type" value="Genomic_DNA"/>
</dbReference>
<evidence type="ECO:0000313" key="2">
    <source>
        <dbReference type="EMBL" id="PHK99297.1"/>
    </source>
</evidence>
<dbReference type="RefSeq" id="WP_099105912.1">
    <property type="nucleotide sequence ID" value="NZ_JAATJF010000002.1"/>
</dbReference>
<proteinExistence type="predicted"/>
<dbReference type="InterPro" id="IPR000073">
    <property type="entry name" value="AB_hydrolase_1"/>
</dbReference>
<reference evidence="2 3" key="1">
    <citation type="submission" date="2017-10" db="EMBL/GenBank/DDBJ databases">
        <title>The draft genome sequence of Lewinella marina KCTC 32374.</title>
        <authorList>
            <person name="Wang K."/>
        </authorList>
    </citation>
    <scope>NUCLEOTIDE SEQUENCE [LARGE SCALE GENOMIC DNA]</scope>
    <source>
        <strain evidence="2 3">MKG-38</strain>
    </source>
</reference>
<evidence type="ECO:0000259" key="1">
    <source>
        <dbReference type="Pfam" id="PF12697"/>
    </source>
</evidence>
<dbReference type="PANTHER" id="PTHR46438">
    <property type="entry name" value="ALPHA/BETA-HYDROLASES SUPERFAMILY PROTEIN"/>
    <property type="match status" value="1"/>
</dbReference>
<protein>
    <recommendedName>
        <fullName evidence="1">AB hydrolase-1 domain-containing protein</fullName>
    </recommendedName>
</protein>
<dbReference type="Gene3D" id="3.40.50.1820">
    <property type="entry name" value="alpha/beta hydrolase"/>
    <property type="match status" value="1"/>
</dbReference>
<sequence>MTSHFWLTSSHPKQYADAPDNRLYVRQYGSGQHILIALHGFGRNGGRMERLGMHLAPHFTTLAPDLPYHGKSEWFNDRYGVEEFTAMLQQLLDRYQDRRVFLLGHSLGGRYLSACLPRLEHPQLHDLVLVAPDGAGGRYTNWIDTLPQSLVSPLARLTERPRAILRMSEWLQKRGLINGYSADYLKFNLNNRPFRRRLAGTLRSVLRFPPAPASFERALHQRGIRCTVLVGDKDPLLHHDRLTKMYEPLPSVDVQRYQGSHWLPERLLAEYYLDSLVAVLP</sequence>